<sequence>MTIYDRKGQNRMYPYYYFRYPRPGPYPPTHGSWHYPANYQGSYHPVYFYRTIPGVDPEIFISSAKKMEILMRNASTLLVNMAESKKFSYELMSAAQQSKMSEVEKMIKSTGISQVPSVSYTPDGLTLHFESEKEDNVKCCDLTLKLRWM</sequence>
<proteinExistence type="predicted"/>
<dbReference type="Pfam" id="PF26344">
    <property type="entry name" value="YuzC"/>
    <property type="match status" value="1"/>
</dbReference>
<accession>A0A2V2ZZE4</accession>
<comment type="caution">
    <text evidence="1">The sequence shown here is derived from an EMBL/GenBank/DDBJ whole genome shotgun (WGS) entry which is preliminary data.</text>
</comment>
<dbReference type="InterPro" id="IPR058870">
    <property type="entry name" value="YuzC"/>
</dbReference>
<evidence type="ECO:0000313" key="2">
    <source>
        <dbReference type="Proteomes" id="UP000247150"/>
    </source>
</evidence>
<dbReference type="Proteomes" id="UP000247150">
    <property type="component" value="Unassembled WGS sequence"/>
</dbReference>
<dbReference type="EMBL" id="QGTW01000004">
    <property type="protein sequence ID" value="PWW29721.1"/>
    <property type="molecule type" value="Genomic_DNA"/>
</dbReference>
<organism evidence="1 2">
    <name type="scientific">Cytobacillus oceanisediminis</name>
    <dbReference type="NCBI Taxonomy" id="665099"/>
    <lineage>
        <taxon>Bacteria</taxon>
        <taxon>Bacillati</taxon>
        <taxon>Bacillota</taxon>
        <taxon>Bacilli</taxon>
        <taxon>Bacillales</taxon>
        <taxon>Bacillaceae</taxon>
        <taxon>Cytobacillus</taxon>
    </lineage>
</organism>
<gene>
    <name evidence="1" type="ORF">DFO73_104364</name>
</gene>
<evidence type="ECO:0000313" key="1">
    <source>
        <dbReference type="EMBL" id="PWW29721.1"/>
    </source>
</evidence>
<protein>
    <submittedName>
        <fullName evidence="1">Uncharacterized protein</fullName>
    </submittedName>
</protein>
<name>A0A2V2ZZE4_9BACI</name>
<dbReference type="AlphaFoldDB" id="A0A2V2ZZE4"/>
<reference evidence="1 2" key="1">
    <citation type="submission" date="2018-05" db="EMBL/GenBank/DDBJ databases">
        <title>Freshwater and sediment microbial communities from various areas in North America, analyzing microbe dynamics in response to fracking.</title>
        <authorList>
            <person name="Lamendella R."/>
        </authorList>
    </citation>
    <scope>NUCLEOTIDE SEQUENCE [LARGE SCALE GENOMIC DNA]</scope>
    <source>
        <strain evidence="1 2">15_TX</strain>
    </source>
</reference>